<feature type="compositionally biased region" description="Basic and acidic residues" evidence="1">
    <location>
        <begin position="276"/>
        <end position="287"/>
    </location>
</feature>
<organism evidence="3 4">
    <name type="scientific">Actinopolyspora saharensis</name>
    <dbReference type="NCBI Taxonomy" id="995062"/>
    <lineage>
        <taxon>Bacteria</taxon>
        <taxon>Bacillati</taxon>
        <taxon>Actinomycetota</taxon>
        <taxon>Actinomycetes</taxon>
        <taxon>Actinopolysporales</taxon>
        <taxon>Actinopolysporaceae</taxon>
        <taxon>Actinopolyspora</taxon>
    </lineage>
</organism>
<name>A0A1H1FXD0_9ACTN</name>
<sequence>MRRVIADWLTSTEARRPTGTATAELLELELAESTLPASSQSADATAGAVRSGSVGGSDAPSGDDATRPTLRAVTPPGSAVEKSAAGEHPEDPFATTGGEAQLPGSAGEHLLQRAYDTEKRARRFYDDQVLDHLNPRMKEFVSDTDLAFIATADSHGECDSSLRAGPAGFIEVLGDRHLAYPEYRGNGVMASLGNISENPHVGMLLVDFVTELIGLHVNGKARILEDADLRAIHPHLPAEFERGRKPERWVVVQVEEAYIHCRKHIPRMEPVARNRSWGTDDVKRKGGDYFAAKGTPRPWHDPQPQRG</sequence>
<dbReference type="EMBL" id="FNKO01000002">
    <property type="protein sequence ID" value="SDR05550.1"/>
    <property type="molecule type" value="Genomic_DNA"/>
</dbReference>
<evidence type="ECO:0000313" key="4">
    <source>
        <dbReference type="Proteomes" id="UP000199301"/>
    </source>
</evidence>
<dbReference type="InterPro" id="IPR012349">
    <property type="entry name" value="Split_barrel_FMN-bd"/>
</dbReference>
<reference evidence="4" key="1">
    <citation type="submission" date="2016-10" db="EMBL/GenBank/DDBJ databases">
        <authorList>
            <person name="Varghese N."/>
            <person name="Submissions S."/>
        </authorList>
    </citation>
    <scope>NUCLEOTIDE SEQUENCE [LARGE SCALE GENOMIC DNA]</scope>
    <source>
        <strain evidence="4">DSM 45459</strain>
    </source>
</reference>
<feature type="region of interest" description="Disordered" evidence="1">
    <location>
        <begin position="34"/>
        <end position="105"/>
    </location>
</feature>
<protein>
    <recommendedName>
        <fullName evidence="2">Pyridoxamine 5'-phosphate oxidase N-terminal domain-containing protein</fullName>
    </recommendedName>
</protein>
<feature type="domain" description="Pyridoxamine 5'-phosphate oxidase N-terminal" evidence="2">
    <location>
        <begin position="134"/>
        <end position="261"/>
    </location>
</feature>
<dbReference type="RefSeq" id="WP_217637889.1">
    <property type="nucleotide sequence ID" value="NZ_FNKO01000002.1"/>
</dbReference>
<dbReference type="Pfam" id="PF01243">
    <property type="entry name" value="PNPOx_N"/>
    <property type="match status" value="1"/>
</dbReference>
<evidence type="ECO:0000256" key="1">
    <source>
        <dbReference type="SAM" id="MobiDB-lite"/>
    </source>
</evidence>
<gene>
    <name evidence="3" type="ORF">SAMN04489718_3294</name>
</gene>
<dbReference type="InterPro" id="IPR011576">
    <property type="entry name" value="Pyridox_Oxase_N"/>
</dbReference>
<feature type="region of interest" description="Disordered" evidence="1">
    <location>
        <begin position="276"/>
        <end position="307"/>
    </location>
</feature>
<dbReference type="PANTHER" id="PTHR42815:SF2">
    <property type="entry name" value="FAD-BINDING, PUTATIVE (AFU_ORTHOLOGUE AFUA_6G07600)-RELATED"/>
    <property type="match status" value="1"/>
</dbReference>
<feature type="compositionally biased region" description="Low complexity" evidence="1">
    <location>
        <begin position="34"/>
        <end position="59"/>
    </location>
</feature>
<keyword evidence="4" id="KW-1185">Reference proteome</keyword>
<evidence type="ECO:0000259" key="2">
    <source>
        <dbReference type="Pfam" id="PF01243"/>
    </source>
</evidence>
<dbReference type="SUPFAM" id="SSF50475">
    <property type="entry name" value="FMN-binding split barrel"/>
    <property type="match status" value="1"/>
</dbReference>
<dbReference type="PANTHER" id="PTHR42815">
    <property type="entry name" value="FAD-BINDING, PUTATIVE (AFU_ORTHOLOGUE AFUA_6G07600)-RELATED"/>
    <property type="match status" value="1"/>
</dbReference>
<dbReference type="STRING" id="995062.SAMN04489718_3294"/>
<proteinExistence type="predicted"/>
<dbReference type="Proteomes" id="UP000199301">
    <property type="component" value="Unassembled WGS sequence"/>
</dbReference>
<evidence type="ECO:0000313" key="3">
    <source>
        <dbReference type="EMBL" id="SDR05550.1"/>
    </source>
</evidence>
<dbReference type="Gene3D" id="2.30.110.10">
    <property type="entry name" value="Electron Transport, Fmn-binding Protein, Chain A"/>
    <property type="match status" value="1"/>
</dbReference>
<accession>A0A1H1FXD0</accession>
<dbReference type="AlphaFoldDB" id="A0A1H1FXD0"/>
<feature type="region of interest" description="Disordered" evidence="1">
    <location>
        <begin position="1"/>
        <end position="20"/>
    </location>
</feature>